<evidence type="ECO:0000256" key="2">
    <source>
        <dbReference type="ARBA" id="ARBA00022722"/>
    </source>
</evidence>
<evidence type="ECO:0000256" key="3">
    <source>
        <dbReference type="ARBA" id="ARBA00022759"/>
    </source>
</evidence>
<keyword evidence="5 6" id="KW-0694">RNA-binding</keyword>
<keyword evidence="4 6" id="KW-0378">Hydrolase</keyword>
<accession>A0A7X9E6D3</accession>
<dbReference type="HAMAP" id="MF_00227">
    <property type="entry name" value="RNase_P"/>
    <property type="match status" value="1"/>
</dbReference>
<sequence>MLKKENRLSSDFEFNVSRKYGRYYESPLVHTYFLIPKNYQGPTKVGIVVSNKFSKKAVERNRIKRIYRKVVEENFEKINKGDLWIVIHPKIGSSSKTYEEINLDFNNLLQKASFSN</sequence>
<dbReference type="GO" id="GO:0000049">
    <property type="term" value="F:tRNA binding"/>
    <property type="evidence" value="ECO:0007669"/>
    <property type="project" value="UniProtKB-UniRule"/>
</dbReference>
<evidence type="ECO:0000256" key="7">
    <source>
        <dbReference type="NCBIfam" id="TIGR00188"/>
    </source>
</evidence>
<dbReference type="EC" id="3.1.26.5" evidence="6 7"/>
<dbReference type="InterPro" id="IPR020568">
    <property type="entry name" value="Ribosomal_Su5_D2-typ_SF"/>
</dbReference>
<evidence type="ECO:0000256" key="1">
    <source>
        <dbReference type="ARBA" id="ARBA00022694"/>
    </source>
</evidence>
<reference evidence="8 9" key="1">
    <citation type="journal article" date="2020" name="Biotechnol. Biofuels">
        <title>New insights from the biogas microbiome by comprehensive genome-resolved metagenomics of nearly 1600 species originating from multiple anaerobic digesters.</title>
        <authorList>
            <person name="Campanaro S."/>
            <person name="Treu L."/>
            <person name="Rodriguez-R L.M."/>
            <person name="Kovalovszki A."/>
            <person name="Ziels R.M."/>
            <person name="Maus I."/>
            <person name="Zhu X."/>
            <person name="Kougias P.G."/>
            <person name="Basile A."/>
            <person name="Luo G."/>
            <person name="Schluter A."/>
            <person name="Konstantinidis K.T."/>
            <person name="Angelidaki I."/>
        </authorList>
    </citation>
    <scope>NUCLEOTIDE SEQUENCE [LARGE SCALE GENOMIC DNA]</scope>
    <source>
        <strain evidence="8">AS27yjCOA_202</strain>
    </source>
</reference>
<evidence type="ECO:0000313" key="9">
    <source>
        <dbReference type="Proteomes" id="UP000590542"/>
    </source>
</evidence>
<keyword evidence="3 6" id="KW-0255">Endonuclease</keyword>
<evidence type="ECO:0000313" key="8">
    <source>
        <dbReference type="EMBL" id="NMB91306.1"/>
    </source>
</evidence>
<dbReference type="GO" id="GO:0042781">
    <property type="term" value="F:3'-tRNA processing endoribonuclease activity"/>
    <property type="evidence" value="ECO:0007669"/>
    <property type="project" value="TreeGrafter"/>
</dbReference>
<evidence type="ECO:0000256" key="6">
    <source>
        <dbReference type="HAMAP-Rule" id="MF_00227"/>
    </source>
</evidence>
<comment type="similarity">
    <text evidence="6">Belongs to the RnpA family.</text>
</comment>
<dbReference type="Gene3D" id="3.30.230.10">
    <property type="match status" value="1"/>
</dbReference>
<comment type="subunit">
    <text evidence="6">Consists of a catalytic RNA component (M1 or rnpB) and a protein subunit.</text>
</comment>
<dbReference type="NCBIfam" id="TIGR00188">
    <property type="entry name" value="rnpA"/>
    <property type="match status" value="1"/>
</dbReference>
<proteinExistence type="inferred from homology"/>
<comment type="caution">
    <text evidence="8">The sequence shown here is derived from an EMBL/GenBank/DDBJ whole genome shotgun (WGS) entry which is preliminary data.</text>
</comment>
<dbReference type="InterPro" id="IPR014721">
    <property type="entry name" value="Ribsml_uS5_D2-typ_fold_subgr"/>
</dbReference>
<dbReference type="GO" id="GO:0004526">
    <property type="term" value="F:ribonuclease P activity"/>
    <property type="evidence" value="ECO:0007669"/>
    <property type="project" value="UniProtKB-UniRule"/>
</dbReference>
<dbReference type="PANTHER" id="PTHR33992">
    <property type="entry name" value="RIBONUCLEASE P PROTEIN COMPONENT"/>
    <property type="match status" value="1"/>
</dbReference>
<keyword evidence="1 6" id="KW-0819">tRNA processing</keyword>
<protein>
    <recommendedName>
        <fullName evidence="6 7">Ribonuclease P protein component</fullName>
        <shortName evidence="6">RNase P protein</shortName>
        <shortName evidence="6">RNaseP protein</shortName>
        <ecNumber evidence="6 7">3.1.26.5</ecNumber>
    </recommendedName>
    <alternativeName>
        <fullName evidence="6">Protein C5</fullName>
    </alternativeName>
</protein>
<dbReference type="Pfam" id="PF00825">
    <property type="entry name" value="Ribonuclease_P"/>
    <property type="match status" value="1"/>
</dbReference>
<name>A0A7X9E6D3_UNCKA</name>
<evidence type="ECO:0000256" key="4">
    <source>
        <dbReference type="ARBA" id="ARBA00022801"/>
    </source>
</evidence>
<organism evidence="8 9">
    <name type="scientific">candidate division WWE3 bacterium</name>
    <dbReference type="NCBI Taxonomy" id="2053526"/>
    <lineage>
        <taxon>Bacteria</taxon>
        <taxon>Katanobacteria</taxon>
    </lineage>
</organism>
<dbReference type="InterPro" id="IPR000100">
    <property type="entry name" value="RNase_P"/>
</dbReference>
<dbReference type="GO" id="GO:0001682">
    <property type="term" value="P:tRNA 5'-leader removal"/>
    <property type="evidence" value="ECO:0007669"/>
    <property type="project" value="UniProtKB-UniRule"/>
</dbReference>
<dbReference type="GO" id="GO:0030677">
    <property type="term" value="C:ribonuclease P complex"/>
    <property type="evidence" value="ECO:0007669"/>
    <property type="project" value="TreeGrafter"/>
</dbReference>
<evidence type="ECO:0000256" key="5">
    <source>
        <dbReference type="ARBA" id="ARBA00022884"/>
    </source>
</evidence>
<dbReference type="SUPFAM" id="SSF54211">
    <property type="entry name" value="Ribosomal protein S5 domain 2-like"/>
    <property type="match status" value="1"/>
</dbReference>
<keyword evidence="2 6" id="KW-0540">Nuclease</keyword>
<gene>
    <name evidence="6 8" type="primary">rnpA</name>
    <name evidence="8" type="ORF">GYA37_00485</name>
</gene>
<comment type="catalytic activity">
    <reaction evidence="6">
        <text>Endonucleolytic cleavage of RNA, removing 5'-extranucleotides from tRNA precursor.</text>
        <dbReference type="EC" id="3.1.26.5"/>
    </reaction>
</comment>
<dbReference type="PANTHER" id="PTHR33992:SF1">
    <property type="entry name" value="RIBONUCLEASE P PROTEIN COMPONENT"/>
    <property type="match status" value="1"/>
</dbReference>
<dbReference type="EMBL" id="JAAZNV010000006">
    <property type="protein sequence ID" value="NMB91306.1"/>
    <property type="molecule type" value="Genomic_DNA"/>
</dbReference>
<dbReference type="AlphaFoldDB" id="A0A7X9E6D3"/>
<comment type="function">
    <text evidence="6">RNaseP catalyzes the removal of the 5'-leader sequence from pre-tRNA to produce the mature 5'-terminus. It can also cleave other RNA substrates such as 4.5S RNA. The protein component plays an auxiliary but essential role in vivo by binding to the 5'-leader sequence and broadening the substrate specificity of the ribozyme.</text>
</comment>
<dbReference type="Proteomes" id="UP000590542">
    <property type="component" value="Unassembled WGS sequence"/>
</dbReference>